<dbReference type="SMART" id="SM00248">
    <property type="entry name" value="ANK"/>
    <property type="match status" value="3"/>
</dbReference>
<dbReference type="PROSITE" id="PS50297">
    <property type="entry name" value="ANK_REP_REGION"/>
    <property type="match status" value="1"/>
</dbReference>
<dbReference type="Pfam" id="PF12796">
    <property type="entry name" value="Ank_2"/>
    <property type="match status" value="1"/>
</dbReference>
<dbReference type="EMBL" id="KZ851859">
    <property type="protein sequence ID" value="RDK39904.1"/>
    <property type="molecule type" value="Genomic_DNA"/>
</dbReference>
<evidence type="ECO:0000256" key="3">
    <source>
        <dbReference type="PROSITE-ProRule" id="PRU00023"/>
    </source>
</evidence>
<gene>
    <name evidence="4" type="ORF">M752DRAFT_203214</name>
</gene>
<dbReference type="SUPFAM" id="SSF48403">
    <property type="entry name" value="Ankyrin repeat"/>
    <property type="match status" value="1"/>
</dbReference>
<accession>A0A370PDD5</accession>
<feature type="non-terminal residue" evidence="4">
    <location>
        <position position="152"/>
    </location>
</feature>
<evidence type="ECO:0000256" key="1">
    <source>
        <dbReference type="ARBA" id="ARBA00022737"/>
    </source>
</evidence>
<proteinExistence type="predicted"/>
<dbReference type="Pfam" id="PF00023">
    <property type="entry name" value="Ank"/>
    <property type="match status" value="1"/>
</dbReference>
<keyword evidence="2 3" id="KW-0040">ANK repeat</keyword>
<feature type="non-terminal residue" evidence="4">
    <location>
        <position position="1"/>
    </location>
</feature>
<dbReference type="PROSITE" id="PS50088">
    <property type="entry name" value="ANK_REPEAT"/>
    <property type="match status" value="3"/>
</dbReference>
<name>A0A370PDD5_ASPPH</name>
<dbReference type="InterPro" id="IPR002110">
    <property type="entry name" value="Ankyrin_rpt"/>
</dbReference>
<evidence type="ECO:0000256" key="2">
    <source>
        <dbReference type="ARBA" id="ARBA00023043"/>
    </source>
</evidence>
<dbReference type="Proteomes" id="UP000254937">
    <property type="component" value="Unassembled WGS sequence"/>
</dbReference>
<keyword evidence="1" id="KW-0677">Repeat</keyword>
<evidence type="ECO:0000313" key="4">
    <source>
        <dbReference type="EMBL" id="RDK39904.1"/>
    </source>
</evidence>
<dbReference type="PANTHER" id="PTHR24171">
    <property type="entry name" value="ANKYRIN REPEAT DOMAIN-CONTAINING PROTEIN 39-RELATED"/>
    <property type="match status" value="1"/>
</dbReference>
<feature type="repeat" description="ANK" evidence="3">
    <location>
        <begin position="34"/>
        <end position="68"/>
    </location>
</feature>
<keyword evidence="5" id="KW-1185">Reference proteome</keyword>
<reference evidence="4 5" key="1">
    <citation type="submission" date="2018-07" db="EMBL/GenBank/DDBJ databases">
        <title>Section-level genome sequencing of Aspergillus section Nigri to investigate inter- and intra-species variation.</title>
        <authorList>
            <consortium name="DOE Joint Genome Institute"/>
            <person name="Vesth T.C."/>
            <person name="Nybo J.L."/>
            <person name="Theobald S."/>
            <person name="Frisvad J.C."/>
            <person name="Larsen T.O."/>
            <person name="Nielsen K.F."/>
            <person name="Hoof J.B."/>
            <person name="Brandl J."/>
            <person name="Salamov A."/>
            <person name="Riley R."/>
            <person name="Gladden J.M."/>
            <person name="Phatale P."/>
            <person name="Nielsen M.T."/>
            <person name="Lyhne E.K."/>
            <person name="Kogle M.E."/>
            <person name="Strasser K."/>
            <person name="McDonnell E."/>
            <person name="Barry K."/>
            <person name="Clum A."/>
            <person name="Chen C."/>
            <person name="Nolan M."/>
            <person name="Sandor L."/>
            <person name="Kuo A."/>
            <person name="Lipzen A."/>
            <person name="Hainaut M."/>
            <person name="Drula E."/>
            <person name="Tsang A."/>
            <person name="Magnuson J.K."/>
            <person name="Henrissat B."/>
            <person name="Wiebenga A."/>
            <person name="Simmons B.A."/>
            <person name="Makela M.R."/>
            <person name="De vries R.P."/>
            <person name="Grigoriev I.V."/>
            <person name="Mortensen U.H."/>
            <person name="Baker S.E."/>
            <person name="Andersen M.R."/>
        </authorList>
    </citation>
    <scope>NUCLEOTIDE SEQUENCE [LARGE SCALE GENOMIC DNA]</scope>
    <source>
        <strain evidence="4 5">ATCC 13157</strain>
    </source>
</reference>
<dbReference type="InterPro" id="IPR036770">
    <property type="entry name" value="Ankyrin_rpt-contain_sf"/>
</dbReference>
<dbReference type="AlphaFoldDB" id="A0A370PDD5"/>
<feature type="repeat" description="ANK" evidence="3">
    <location>
        <begin position="69"/>
        <end position="103"/>
    </location>
</feature>
<sequence>LTQASSYGYDVKIVKALIAAGAGLDIRVNSSDEYGGTPLLNAVNSVEGHAKIFRLLLEAGANPHIADREGWTPLAYLLRFRQDNVQLFKLLLAAGVNVNVKTEDGWTPLALAANCGNLEAVKILLAAGADPNSGTPLTKAAFHEHLEIVKTL</sequence>
<evidence type="ECO:0000313" key="5">
    <source>
        <dbReference type="Proteomes" id="UP000254937"/>
    </source>
</evidence>
<organism evidence="4 5">
    <name type="scientific">Aspergillus phoenicis ATCC 13157</name>
    <dbReference type="NCBI Taxonomy" id="1353007"/>
    <lineage>
        <taxon>Eukaryota</taxon>
        <taxon>Fungi</taxon>
        <taxon>Dikarya</taxon>
        <taxon>Ascomycota</taxon>
        <taxon>Pezizomycotina</taxon>
        <taxon>Eurotiomycetes</taxon>
        <taxon>Eurotiomycetidae</taxon>
        <taxon>Eurotiales</taxon>
        <taxon>Aspergillaceae</taxon>
        <taxon>Aspergillus</taxon>
    </lineage>
</organism>
<feature type="repeat" description="ANK" evidence="3">
    <location>
        <begin position="104"/>
        <end position="136"/>
    </location>
</feature>
<dbReference type="Gene3D" id="1.25.40.20">
    <property type="entry name" value="Ankyrin repeat-containing domain"/>
    <property type="match status" value="2"/>
</dbReference>
<protein>
    <submittedName>
        <fullName evidence="4">Ankyrin</fullName>
    </submittedName>
</protein>